<evidence type="ECO:0000313" key="3">
    <source>
        <dbReference type="RefSeq" id="XP_008473071.2"/>
    </source>
</evidence>
<feature type="compositionally biased region" description="Basic and acidic residues" evidence="1">
    <location>
        <begin position="632"/>
        <end position="644"/>
    </location>
</feature>
<dbReference type="KEGG" id="dci:103510201"/>
<feature type="compositionally biased region" description="Basic and acidic residues" evidence="1">
    <location>
        <begin position="573"/>
        <end position="594"/>
    </location>
</feature>
<feature type="region of interest" description="Disordered" evidence="1">
    <location>
        <begin position="1189"/>
        <end position="1394"/>
    </location>
</feature>
<feature type="compositionally biased region" description="Low complexity" evidence="1">
    <location>
        <begin position="1369"/>
        <end position="1385"/>
    </location>
</feature>
<feature type="region of interest" description="Disordered" evidence="1">
    <location>
        <begin position="214"/>
        <end position="402"/>
    </location>
</feature>
<feature type="region of interest" description="Disordered" evidence="1">
    <location>
        <begin position="43"/>
        <end position="141"/>
    </location>
</feature>
<keyword evidence="2" id="KW-1185">Reference proteome</keyword>
<feature type="region of interest" description="Disordered" evidence="1">
    <location>
        <begin position="1135"/>
        <end position="1154"/>
    </location>
</feature>
<protein>
    <submittedName>
        <fullName evidence="3">Uncharacterized protein LOC103510201</fullName>
    </submittedName>
</protein>
<evidence type="ECO:0000313" key="2">
    <source>
        <dbReference type="Proteomes" id="UP000079169"/>
    </source>
</evidence>
<feature type="region of interest" description="Disordered" evidence="1">
    <location>
        <begin position="542"/>
        <end position="644"/>
    </location>
</feature>
<feature type="region of interest" description="Disordered" evidence="1">
    <location>
        <begin position="728"/>
        <end position="795"/>
    </location>
</feature>
<feature type="compositionally biased region" description="Polar residues" evidence="1">
    <location>
        <begin position="253"/>
        <end position="262"/>
    </location>
</feature>
<feature type="compositionally biased region" description="Polar residues" evidence="1">
    <location>
        <begin position="117"/>
        <end position="126"/>
    </location>
</feature>
<accession>A0A1S3D2U4</accession>
<sequence>MNPMETPTGNEKEKEMDSDNKEDSLDNALKIMNNLFLLTEEFVHDNPNGGNEKDLRSGTSAEEKTVPSTEDKPTRGITFPELPDPDQFLESIISSKINSESSDDTTPGNSADPKDITIQSPPAAQSTIPSNTTTTTPIPFPQVIPKTTLTLPVIPNLAPDPSLGSISYRDNTLSAYSTNITLLNKSHVTSINPKLALYIEKNSQIMNFIEKIKSGGSDVDPKADKETEKTTNTQDEQTNAIDGGERPPKALGSQLNQTQGNNRMPHKITKEMTIVGEVKALTRSQKRRQRQQASDRRKERIRIQKEKKLRKQQSQKESGDTNESETNPKDKTGENTIKLNNLENSDENGPVNTNTEQDPVVETGLPNVDRNREELQQKDISNKTIQRSNPPQNKSQNRNLTNRKKICIPLGKQTNIEEKNTDEPEIILEASERDLNISATVDTLNEEDDEIVELEVPPKVFPLIDILSDDEDKVTDVAIIKDVPRECEIIDENSQYKEAFADTSIGVRNVGNSVVVGGNVKNGAIGSGNDPKCVLVSGNSQKSLPISSNSSKSVTPSASLPTSVPASSNSENTKGDSFEKGLKRKNEETVDIREKKRKGTGDNETLGMPSDKTSGALRGNYESSESCETDVNGEKTKGNTESTKSCDMDVIDETRGSGEIVTGVEIVSATPTRISETPTEMGKTGSGVLETPTKMGKTGSGETPQPMVSDQERIQGVAILNLINEVKMSTRQQRKQNDPPTLSSHSEDPPTQPTGKPSIRDRLGDKLSVKDRIGPVDSGRLTTGGSSIRDRLGGKVEEEMGGSIRVHIENELVTGDVIRTDLGMASILDSSLPIQQEEEEGTFIRQVRIEPPDPASCISADSRLSPKYREEEFPFRGDPNYRDDREKAKFAEFRAGPTVTENPYGADPRVGEECRDLPMMDEDGFQTLSEAESYEEDSTRQRKRRSAKDRLGERVLSSDEEDSLDNALKIMNNLFLLTEEFVHDNPNGRSRGGRYQGPRPPYQSNFGPQFGPYFPPGGGAPFGAPGFGPPGFCQPGFYPGSRPFGPPPAPARSNLIELVSSGSQGGPGPIMEHQIPGSFLEPTSMPMDGAAPYPGVPIYSEPPPAFTQPPPVFNNPPPLMDVQMVPPDTLVPTLVPPPTLPIPHTAPSTDPTDPNFTFMFIEQNISKVQSNLMNKIDKSRSKVDEYFEKWKKDHQSKSRSKSPRRQSTSRSKSRHKGRSESRSRSREPRRPSRGEVRSPSHETSRARGLSPGRLFEAEARASRSGPHYSRGERSRSPPNFADSRSPSPARRAPLSPELFSSRADLMTRRRTPSPPSPPRYRRSPTPVKVNIQLSPLRFSRSPSLEVIEHRRRSLSPPRRLSPPRHLSPPRRLSPLRRLSPSWRLSPPRRRPSPLHFDLPMPTIERSPSPHLLQLGSFSRSSPHHVTSRNRYHGNVDALQSRDTRYHGNTDALQRYHGKTDALKSRDTRYHANTDALERYHGIEDARLSISQHRVRMRSPSFSLSPSPPRRGRFSPPRSHYSPPRGEYSRRGGASPTRSSSSEFGNPLDLIENPGIPGEEDFP</sequence>
<evidence type="ECO:0000256" key="1">
    <source>
        <dbReference type="SAM" id="MobiDB-lite"/>
    </source>
</evidence>
<dbReference type="Proteomes" id="UP000079169">
    <property type="component" value="Unplaced"/>
</dbReference>
<feature type="region of interest" description="Disordered" evidence="1">
    <location>
        <begin position="1"/>
        <end position="26"/>
    </location>
</feature>
<feature type="region of interest" description="Disordered" evidence="1">
    <location>
        <begin position="929"/>
        <end position="961"/>
    </location>
</feature>
<gene>
    <name evidence="3" type="primary">LOC103510201</name>
</gene>
<feature type="region of interest" description="Disordered" evidence="1">
    <location>
        <begin position="675"/>
        <end position="708"/>
    </location>
</feature>
<feature type="compositionally biased region" description="Polar residues" evidence="1">
    <location>
        <begin position="230"/>
        <end position="240"/>
    </location>
</feature>
<feature type="compositionally biased region" description="Basic and acidic residues" evidence="1">
    <location>
        <begin position="293"/>
        <end position="306"/>
    </location>
</feature>
<feature type="compositionally biased region" description="Low complexity" evidence="1">
    <location>
        <begin position="542"/>
        <end position="553"/>
    </location>
</feature>
<feature type="compositionally biased region" description="Low complexity" evidence="1">
    <location>
        <begin position="1333"/>
        <end position="1344"/>
    </location>
</feature>
<reference evidence="3" key="1">
    <citation type="submission" date="2025-08" db="UniProtKB">
        <authorList>
            <consortium name="RefSeq"/>
        </authorList>
    </citation>
    <scope>IDENTIFICATION</scope>
</reference>
<feature type="compositionally biased region" description="Basic and acidic residues" evidence="1">
    <location>
        <begin position="219"/>
        <end position="229"/>
    </location>
</feature>
<dbReference type="GeneID" id="103510201"/>
<feature type="compositionally biased region" description="Low complexity" evidence="1">
    <location>
        <begin position="1281"/>
        <end position="1293"/>
    </location>
</feature>
<feature type="compositionally biased region" description="Low complexity" evidence="1">
    <location>
        <begin position="90"/>
        <end position="100"/>
    </location>
</feature>
<feature type="compositionally biased region" description="Low complexity" evidence="1">
    <location>
        <begin position="127"/>
        <end position="141"/>
    </location>
</feature>
<feature type="compositionally biased region" description="Basic and acidic residues" evidence="1">
    <location>
        <begin position="10"/>
        <end position="24"/>
    </location>
</feature>
<feature type="compositionally biased region" description="Basic and acidic residues" evidence="1">
    <location>
        <begin position="1218"/>
        <end position="1245"/>
    </location>
</feature>
<feature type="compositionally biased region" description="Basic and acidic residues" evidence="1">
    <location>
        <begin position="758"/>
        <end position="774"/>
    </location>
</feature>
<feature type="compositionally biased region" description="Basic and acidic residues" evidence="1">
    <location>
        <begin position="948"/>
        <end position="957"/>
    </location>
</feature>
<dbReference type="RefSeq" id="XP_008473071.2">
    <property type="nucleotide sequence ID" value="XM_008474849.3"/>
</dbReference>
<organism evidence="2 3">
    <name type="scientific">Diaphorina citri</name>
    <name type="common">Asian citrus psyllid</name>
    <dbReference type="NCBI Taxonomy" id="121845"/>
    <lineage>
        <taxon>Eukaryota</taxon>
        <taxon>Metazoa</taxon>
        <taxon>Ecdysozoa</taxon>
        <taxon>Arthropoda</taxon>
        <taxon>Hexapoda</taxon>
        <taxon>Insecta</taxon>
        <taxon>Pterygota</taxon>
        <taxon>Neoptera</taxon>
        <taxon>Paraneoptera</taxon>
        <taxon>Hemiptera</taxon>
        <taxon>Sternorrhyncha</taxon>
        <taxon>Psylloidea</taxon>
        <taxon>Psyllidae</taxon>
        <taxon>Diaphorininae</taxon>
        <taxon>Diaphorina</taxon>
    </lineage>
</organism>
<feature type="compositionally biased region" description="Basic and acidic residues" evidence="1">
    <location>
        <begin position="51"/>
        <end position="74"/>
    </location>
</feature>
<feature type="region of interest" description="Disordered" evidence="1">
    <location>
        <begin position="1490"/>
        <end position="1562"/>
    </location>
</feature>
<feature type="compositionally biased region" description="Polar residues" evidence="1">
    <location>
        <begin position="554"/>
        <end position="572"/>
    </location>
</feature>
<proteinExistence type="predicted"/>
<feature type="compositionally biased region" description="Basic and acidic residues" evidence="1">
    <location>
        <begin position="369"/>
        <end position="381"/>
    </location>
</feature>
<dbReference type="PaxDb" id="121845-A0A1S3D2U4"/>
<feature type="compositionally biased region" description="Polar residues" evidence="1">
    <location>
        <begin position="334"/>
        <end position="343"/>
    </location>
</feature>
<feature type="compositionally biased region" description="Polar residues" evidence="1">
    <location>
        <begin position="382"/>
        <end position="400"/>
    </location>
</feature>
<name>A0A1S3D2U4_DIACI</name>